<sequence>MAQNATVNASVTANSNDAFAKPNLRPESPNFSSGPCKKRPGWSADALDTRVLGRSHRSKFGKARMEEVIDRSRAVLNLPDDYLLGVVPASDTGAVEMALWSMLGPRGVDMLAWESFGSLWVTDVLKQLNLPDVRVMEADYGKLPDLGAVDFDHDVVFTWNGTTAGVRVPNGDWIADDRKGLTICDATSAIFAMELPWDKLDVVTYSWQKVLGGEGGHGIIILSPRAVERLESHTPAWPMPKIFRMTKGGKLIDGIFRGETINTPSMLVVEDAIDALKWAEGIGGLEGLLKRTRQNRAYLDAWLADSDWAADLADTPETASNTSMCIKIIDPWALSLPAEKQAALPKRISQILEAEEIAMDINGYRDAPPGLRIWGGATVEPSDVKALLPWLDWAYATVKAEIQAD</sequence>
<comment type="catalytic activity">
    <reaction evidence="11">
        <text>O-phospho-L-serine + 2-oxoglutarate = 3-phosphooxypyruvate + L-glutamate</text>
        <dbReference type="Rhea" id="RHEA:14329"/>
        <dbReference type="ChEBI" id="CHEBI:16810"/>
        <dbReference type="ChEBI" id="CHEBI:18110"/>
        <dbReference type="ChEBI" id="CHEBI:29985"/>
        <dbReference type="ChEBI" id="CHEBI:57524"/>
        <dbReference type="EC" id="2.6.1.52"/>
    </reaction>
</comment>
<comment type="caution">
    <text evidence="13">The sequence shown here is derived from an EMBL/GenBank/DDBJ whole genome shotgun (WGS) entry which is preliminary data.</text>
</comment>
<dbReference type="PANTHER" id="PTHR21152:SF40">
    <property type="entry name" value="ALANINE--GLYOXYLATE AMINOTRANSFERASE"/>
    <property type="match status" value="1"/>
</dbReference>
<reference evidence="13 14" key="1">
    <citation type="submission" date="2014-03" db="EMBL/GenBank/DDBJ databases">
        <title>The draft genome sequence of Thalassospira alkalitolerans JCM 18968.</title>
        <authorList>
            <person name="Lai Q."/>
            <person name="Shao Z."/>
        </authorList>
    </citation>
    <scope>NUCLEOTIDE SEQUENCE [LARGE SCALE GENOMIC DNA]</scope>
    <source>
        <strain evidence="13 14">JCM 18968</strain>
    </source>
</reference>
<dbReference type="GO" id="GO:0004760">
    <property type="term" value="F:L-serine-pyruvate transaminase activity"/>
    <property type="evidence" value="ECO:0007669"/>
    <property type="project" value="TreeGrafter"/>
</dbReference>
<dbReference type="Gene3D" id="3.40.640.10">
    <property type="entry name" value="Type I PLP-dependent aspartate aminotransferase-like (Major domain)"/>
    <property type="match status" value="1"/>
</dbReference>
<dbReference type="SUPFAM" id="SSF53383">
    <property type="entry name" value="PLP-dependent transferases"/>
    <property type="match status" value="1"/>
</dbReference>
<dbReference type="OrthoDB" id="9772439at2"/>
<comment type="cofactor">
    <cofactor evidence="1">
        <name>pyridoxal 5'-phosphate</name>
        <dbReference type="ChEBI" id="CHEBI:597326"/>
    </cofactor>
</comment>
<evidence type="ECO:0000256" key="8">
    <source>
        <dbReference type="ARBA" id="ARBA00022679"/>
    </source>
</evidence>
<keyword evidence="10" id="KW-0718">Serine biosynthesis</keyword>
<organism evidence="13 14">
    <name type="scientific">Thalassospira alkalitolerans</name>
    <dbReference type="NCBI Taxonomy" id="1293890"/>
    <lineage>
        <taxon>Bacteria</taxon>
        <taxon>Pseudomonadati</taxon>
        <taxon>Pseudomonadota</taxon>
        <taxon>Alphaproteobacteria</taxon>
        <taxon>Rhodospirillales</taxon>
        <taxon>Thalassospiraceae</taxon>
        <taxon>Thalassospira</taxon>
    </lineage>
</organism>
<dbReference type="Gene3D" id="3.90.1150.10">
    <property type="entry name" value="Aspartate Aminotransferase, domain 1"/>
    <property type="match status" value="1"/>
</dbReference>
<evidence type="ECO:0000256" key="2">
    <source>
        <dbReference type="ARBA" id="ARBA00005099"/>
    </source>
</evidence>
<keyword evidence="5" id="KW-0963">Cytoplasm</keyword>
<keyword evidence="6 13" id="KW-0032">Aminotransferase</keyword>
<dbReference type="EC" id="2.6.1.52" evidence="4"/>
<dbReference type="InterPro" id="IPR022278">
    <property type="entry name" value="Pser_aminoTfrase"/>
</dbReference>
<dbReference type="NCBIfam" id="NF002841">
    <property type="entry name" value="PRK03080.1-2"/>
    <property type="match status" value="1"/>
</dbReference>
<proteinExistence type="inferred from homology"/>
<keyword evidence="14" id="KW-1185">Reference proteome</keyword>
<dbReference type="InterPro" id="IPR015422">
    <property type="entry name" value="PyrdxlP-dep_Trfase_small"/>
</dbReference>
<dbReference type="STRING" id="1293890.TALK_09465"/>
<evidence type="ECO:0000256" key="4">
    <source>
        <dbReference type="ARBA" id="ARBA00013030"/>
    </source>
</evidence>
<dbReference type="AlphaFoldDB" id="A0A1Y2LD96"/>
<dbReference type="NCBIfam" id="TIGR01365">
    <property type="entry name" value="serC_2"/>
    <property type="match status" value="1"/>
</dbReference>
<feature type="region of interest" description="Disordered" evidence="12">
    <location>
        <begin position="1"/>
        <end position="40"/>
    </location>
</feature>
<protein>
    <recommendedName>
        <fullName evidence="4">phosphoserine transaminase</fullName>
        <ecNumber evidence="4">2.6.1.52</ecNumber>
    </recommendedName>
</protein>
<feature type="compositionally biased region" description="Polar residues" evidence="12">
    <location>
        <begin position="1"/>
        <end position="17"/>
    </location>
</feature>
<dbReference type="RefSeq" id="WP_085618163.1">
    <property type="nucleotide sequence ID" value="NZ_JBLXCG010000009.1"/>
</dbReference>
<evidence type="ECO:0000256" key="9">
    <source>
        <dbReference type="ARBA" id="ARBA00022898"/>
    </source>
</evidence>
<gene>
    <name evidence="13" type="ORF">TALK_09465</name>
</gene>
<dbReference type="PIRSF" id="PIRSF000525">
    <property type="entry name" value="SerC"/>
    <property type="match status" value="1"/>
</dbReference>
<evidence type="ECO:0000256" key="12">
    <source>
        <dbReference type="SAM" id="MobiDB-lite"/>
    </source>
</evidence>
<comment type="similarity">
    <text evidence="3">Belongs to the class-V pyridoxal-phosphate-dependent aminotransferase family. SerC subfamily.</text>
</comment>
<evidence type="ECO:0000256" key="7">
    <source>
        <dbReference type="ARBA" id="ARBA00022605"/>
    </source>
</evidence>
<dbReference type="Proteomes" id="UP000193396">
    <property type="component" value="Unassembled WGS sequence"/>
</dbReference>
<evidence type="ECO:0000256" key="6">
    <source>
        <dbReference type="ARBA" id="ARBA00022576"/>
    </source>
</evidence>
<evidence type="ECO:0000256" key="10">
    <source>
        <dbReference type="ARBA" id="ARBA00023299"/>
    </source>
</evidence>
<dbReference type="GO" id="GO:0019265">
    <property type="term" value="P:glycine biosynthetic process, by transamination of glyoxylate"/>
    <property type="evidence" value="ECO:0007669"/>
    <property type="project" value="TreeGrafter"/>
</dbReference>
<dbReference type="EMBL" id="JFKB01000005">
    <property type="protein sequence ID" value="OSQ48462.1"/>
    <property type="molecule type" value="Genomic_DNA"/>
</dbReference>
<evidence type="ECO:0000256" key="1">
    <source>
        <dbReference type="ARBA" id="ARBA00001933"/>
    </source>
</evidence>
<comment type="pathway">
    <text evidence="2">Amino-acid biosynthesis; L-serine biosynthesis; L-serine from 3-phospho-D-glycerate: step 2/3.</text>
</comment>
<evidence type="ECO:0000313" key="14">
    <source>
        <dbReference type="Proteomes" id="UP000193396"/>
    </source>
</evidence>
<dbReference type="CDD" id="cd01494">
    <property type="entry name" value="AAT_I"/>
    <property type="match status" value="1"/>
</dbReference>
<evidence type="ECO:0000256" key="5">
    <source>
        <dbReference type="ARBA" id="ARBA00022490"/>
    </source>
</evidence>
<dbReference type="InterPro" id="IPR006271">
    <property type="entry name" value="Pser_aminoTfrase_methanosarc"/>
</dbReference>
<name>A0A1Y2LD96_9PROT</name>
<dbReference type="UniPathway" id="UPA00135">
    <property type="reaction ID" value="UER00197"/>
</dbReference>
<dbReference type="InterPro" id="IPR015424">
    <property type="entry name" value="PyrdxlP-dep_Trfase"/>
</dbReference>
<evidence type="ECO:0000256" key="3">
    <source>
        <dbReference type="ARBA" id="ARBA00006904"/>
    </source>
</evidence>
<dbReference type="GO" id="GO:0006564">
    <property type="term" value="P:L-serine biosynthetic process"/>
    <property type="evidence" value="ECO:0007669"/>
    <property type="project" value="UniProtKB-KW"/>
</dbReference>
<accession>A0A1Y2LD96</accession>
<dbReference type="PANTHER" id="PTHR21152">
    <property type="entry name" value="AMINOTRANSFERASE CLASS V"/>
    <property type="match status" value="1"/>
</dbReference>
<dbReference type="InterPro" id="IPR015421">
    <property type="entry name" value="PyrdxlP-dep_Trfase_major"/>
</dbReference>
<keyword evidence="9" id="KW-0663">Pyridoxal phosphate</keyword>
<evidence type="ECO:0000256" key="11">
    <source>
        <dbReference type="ARBA" id="ARBA00049007"/>
    </source>
</evidence>
<dbReference type="GO" id="GO:0004648">
    <property type="term" value="F:O-phospho-L-serine:2-oxoglutarate aminotransferase activity"/>
    <property type="evidence" value="ECO:0007669"/>
    <property type="project" value="UniProtKB-EC"/>
</dbReference>
<keyword evidence="7" id="KW-0028">Amino-acid biosynthesis</keyword>
<keyword evidence="8 13" id="KW-0808">Transferase</keyword>
<evidence type="ECO:0000313" key="13">
    <source>
        <dbReference type="EMBL" id="OSQ48462.1"/>
    </source>
</evidence>
<dbReference type="GO" id="GO:0008453">
    <property type="term" value="F:alanine-glyoxylate transaminase activity"/>
    <property type="evidence" value="ECO:0007669"/>
    <property type="project" value="TreeGrafter"/>
</dbReference>